<evidence type="ECO:0000313" key="2">
    <source>
        <dbReference type="Proteomes" id="UP000594014"/>
    </source>
</evidence>
<reference evidence="1" key="1">
    <citation type="submission" date="2019-08" db="EMBL/GenBank/DDBJ databases">
        <title>Genome sequence of Clostridiales bacterium MT110.</title>
        <authorList>
            <person name="Cao J."/>
        </authorList>
    </citation>
    <scope>NUCLEOTIDE SEQUENCE</scope>
    <source>
        <strain evidence="1">MT110</strain>
    </source>
</reference>
<evidence type="ECO:0000313" key="1">
    <source>
        <dbReference type="EMBL" id="QOX65288.1"/>
    </source>
</evidence>
<dbReference type="EMBL" id="CP042469">
    <property type="protein sequence ID" value="QOX65288.1"/>
    <property type="molecule type" value="Genomic_DNA"/>
</dbReference>
<dbReference type="Proteomes" id="UP000594014">
    <property type="component" value="Chromosome"/>
</dbReference>
<organism evidence="1 2">
    <name type="scientific">Anoxybacterium hadale</name>
    <dbReference type="NCBI Taxonomy" id="3408580"/>
    <lineage>
        <taxon>Bacteria</taxon>
        <taxon>Bacillati</taxon>
        <taxon>Bacillota</taxon>
        <taxon>Clostridia</taxon>
        <taxon>Peptostreptococcales</taxon>
        <taxon>Anaerovoracaceae</taxon>
        <taxon>Anoxybacterium</taxon>
    </lineage>
</organism>
<proteinExistence type="predicted"/>
<name>A0ACD1AFJ7_9FIRM</name>
<protein>
    <submittedName>
        <fullName evidence="1">DUF2500 domain-containing protein</fullName>
    </submittedName>
</protein>
<accession>A0ACD1AFJ7</accession>
<keyword evidence="2" id="KW-1185">Reference proteome</keyword>
<gene>
    <name evidence="1" type="ORF">FRZ06_18990</name>
</gene>
<sequence length="133" mass="14815">MGYSSFGGFDGIMFSIMPLFMAVIFFIVIGMIILTAVRGAKEWKSNNESPVLTVEAVIVTKRVDVHHFHNDAGPDNIGHTSTSTTYYATFEVPSGDRMEFRVGSREYGMLVEGDAGKLTFQGTRYQGFERIKD</sequence>